<keyword evidence="4 5" id="KW-0862">Zinc</keyword>
<dbReference type="PROSITE" id="PS50103">
    <property type="entry name" value="ZF_C3H1"/>
    <property type="match status" value="2"/>
</dbReference>
<feature type="region of interest" description="Disordered" evidence="6">
    <location>
        <begin position="739"/>
        <end position="782"/>
    </location>
</feature>
<sequence length="1501" mass="159854">MGRKGRRRKRSRVERRDRGCMTACNEPIDRCGRGTVAGRAERRGSTNSAQDLSEEGLEAAGRLVGAVSTITAREHLMEQACDRVSGSQDDSRRRGRRRRVKHGEKGSVAKALSMRDGEALDLIAGVLSDTGQRKEVGQAGQSKEPLSKGADESCPPAKGEQEQSFSGRITLPPASPENILVPASLRGSTISTIFFKTKMCRFLRQGRCKHGPSCQFAHSPEELRTPPNLAKTRLCRAFREGRCDRGENCAFAHGLVDLRGTGEIYKTQICIFWPAGHGNRVSEGGRHAVGVADHPPWDGERGVASHDGCGPSLTSTRAAPPAPVSQPPCGRGFDEQRSSRPVGVCRSPLHTEGSAACMSFGSVAAMGSNGSAKGTRSRSSPYGSGTASPPSSTAACSAFAASPMSFSPPIVAPPASYSSSRATPRTVGSYLREQAAPVAFSHVCHTSDFPNQECAPLTSSQPPPTQEEGLQDFPDMLRRMKPLCGVVERSEDAAVKRPSEICSKPKLPGFPEGHLSSEKARSSVKVAKSMRAQFRPYAYDAGSSVLSSPSSCAGGFPVVDLPAGVGTKQPFGSYKLAHEATQSHQNIRLPASVHTGREIRGRGLDTSEHNGGCKDITDRSVVKAVTSAASGELAGVECHASRQSIYGRPVLEQTRSMLVVSFPGAGRSGRSRDTVGTWKRTAPPIPPPPPLSSSFPSQPFRCGESRASPDGRTPHQSSGCIDSNAAIKAAASSVPLLVSPWGDVSDRNTESKTVASVSPTPEVGVRRSHGPSSTKVRQHWHPNGEQRASEILQHRGASLANSKPQDQCSSSGAYLMPARVPAALDVQTRDQPGCTVRGTGFCRAGTEGEKGGHCAGVCPTGVCQGAAALSSGSQNGEKHGHSVPAMHVNRGERELDQQIFPTVNAMVQEISSVAQSQRRRERWDWGHETVTPTGATVDTDTREKKGMTSDIEHAPKNVEEGRSERRTGNSVPSTTSTEQAERPVRQTALTGAGGHHDPADIRGVMDLGPSLPSGGLFGSVSPYASIQGHSVAVVSPAFAPLYCHGTAGLDSSSGGLPGHGWPMSPVCAELGVSESLLHDDASLVAAAIRNVGHEFAVYPQRKEQETFGPGPPPPVIFVSASVPELLPSQVQLHPAGQSVFLCSPFPMAGPVADPTGPYFLLPSAGHVGCFDVGQEATLGFGHGVPAPGVLIPTELRGPWPVWGQGEFHAVGLLHTSTHEVQGQDCVPVGLAESSSERSVNKPADSSPNLSRFAVQDGVVDGLITQESDTGCSEAFDEVGDKSWRPRIDEPEATAQQDEPFRLPPVSRMHSALPTFPSPSREEEPAVQTPRSEEPRATWDNSGGESESSNSPLDRCTERGNSTSIGRLWRCRSVCQSRCGLHTFLDRPSKNRVQGTCRCYNARTRAETNNDDNSQEARTKPANRGPVVFESDLEHPLQTVSRTSGPSSELAAQGARRAEEITLVTGRCDPDDAWLWSEREQKRVESFCHRLAVAGVDHIRSW</sequence>
<dbReference type="InterPro" id="IPR000571">
    <property type="entry name" value="Znf_CCCH"/>
</dbReference>
<evidence type="ECO:0000259" key="7">
    <source>
        <dbReference type="PROSITE" id="PS50103"/>
    </source>
</evidence>
<feature type="region of interest" description="Disordered" evidence="6">
    <location>
        <begin position="915"/>
        <end position="984"/>
    </location>
</feature>
<feature type="domain" description="C3H1-type" evidence="7">
    <location>
        <begin position="229"/>
        <end position="256"/>
    </location>
</feature>
<keyword evidence="2" id="KW-0677">Repeat</keyword>
<feature type="region of interest" description="Disordered" evidence="6">
    <location>
        <begin position="133"/>
        <end position="173"/>
    </location>
</feature>
<accession>A0A0F7U5B1</accession>
<feature type="region of interest" description="Disordered" evidence="6">
    <location>
        <begin position="1265"/>
        <end position="1358"/>
    </location>
</feature>
<feature type="domain" description="C3H1-type" evidence="7">
    <location>
        <begin position="194"/>
        <end position="221"/>
    </location>
</feature>
<feature type="zinc finger region" description="C3H1-type" evidence="5">
    <location>
        <begin position="194"/>
        <end position="221"/>
    </location>
</feature>
<dbReference type="GO" id="GO:0003729">
    <property type="term" value="F:mRNA binding"/>
    <property type="evidence" value="ECO:0007669"/>
    <property type="project" value="InterPro"/>
</dbReference>
<feature type="compositionally biased region" description="Basic and acidic residues" evidence="6">
    <location>
        <begin position="939"/>
        <end position="967"/>
    </location>
</feature>
<evidence type="ECO:0000256" key="4">
    <source>
        <dbReference type="ARBA" id="ARBA00022833"/>
    </source>
</evidence>
<dbReference type="SUPFAM" id="SSF90229">
    <property type="entry name" value="CCCH zinc finger"/>
    <property type="match status" value="2"/>
</dbReference>
<reference evidence="8" key="1">
    <citation type="journal article" date="2015" name="PLoS ONE">
        <title>Comprehensive Evaluation of Toxoplasma gondii VEG and Neospora caninum LIV Genomes with Tachyzoite Stage Transcriptome and Proteome Defines Novel Transcript Features.</title>
        <authorList>
            <person name="Ramaprasad A."/>
            <person name="Mourier T."/>
            <person name="Naeem R."/>
            <person name="Malas T.B."/>
            <person name="Moussa E."/>
            <person name="Panigrahi A."/>
            <person name="Vermont S.J."/>
            <person name="Otto T.D."/>
            <person name="Wastling J."/>
            <person name="Pain A."/>
        </authorList>
    </citation>
    <scope>NUCLEOTIDE SEQUENCE</scope>
    <source>
        <strain evidence="8">Liverpool</strain>
    </source>
</reference>
<feature type="region of interest" description="Disordered" evidence="6">
    <location>
        <begin position="368"/>
        <end position="389"/>
    </location>
</feature>
<dbReference type="SMART" id="SM00356">
    <property type="entry name" value="ZnF_C3H1"/>
    <property type="match status" value="2"/>
</dbReference>
<feature type="region of interest" description="Disordered" evidence="6">
    <location>
        <begin position="1231"/>
        <end position="1252"/>
    </location>
</feature>
<keyword evidence="3 5" id="KW-0863">Zinc-finger</keyword>
<feature type="compositionally biased region" description="Basic and acidic residues" evidence="6">
    <location>
        <begin position="703"/>
        <end position="713"/>
    </location>
</feature>
<feature type="compositionally biased region" description="Basic residues" evidence="6">
    <location>
        <begin position="93"/>
        <end position="102"/>
    </location>
</feature>
<protein>
    <submittedName>
        <fullName evidence="8">Zinc finger (CCCH type) protein, related</fullName>
    </submittedName>
</protein>
<feature type="compositionally biased region" description="Polar residues" evidence="6">
    <location>
        <begin position="968"/>
        <end position="978"/>
    </location>
</feature>
<dbReference type="InterPro" id="IPR036855">
    <property type="entry name" value="Znf_CCCH_sf"/>
</dbReference>
<feature type="region of interest" description="Disordered" evidence="6">
    <location>
        <begin position="29"/>
        <end position="54"/>
    </location>
</feature>
<evidence type="ECO:0000256" key="6">
    <source>
        <dbReference type="SAM" id="MobiDB-lite"/>
    </source>
</evidence>
<dbReference type="InterPro" id="IPR045877">
    <property type="entry name" value="ZFP36-like"/>
</dbReference>
<feature type="region of interest" description="Disordered" evidence="6">
    <location>
        <begin position="81"/>
        <end position="109"/>
    </location>
</feature>
<organism evidence="8">
    <name type="scientific">Neospora caninum (strain Liverpool)</name>
    <dbReference type="NCBI Taxonomy" id="572307"/>
    <lineage>
        <taxon>Eukaryota</taxon>
        <taxon>Sar</taxon>
        <taxon>Alveolata</taxon>
        <taxon>Apicomplexa</taxon>
        <taxon>Conoidasida</taxon>
        <taxon>Coccidia</taxon>
        <taxon>Eucoccidiorida</taxon>
        <taxon>Eimeriorina</taxon>
        <taxon>Sarcocystidae</taxon>
        <taxon>Neospora</taxon>
    </lineage>
</organism>
<name>A0A0F7U5B1_NEOCL</name>
<feature type="region of interest" description="Disordered" evidence="6">
    <location>
        <begin position="302"/>
        <end position="345"/>
    </location>
</feature>
<dbReference type="PANTHER" id="PTHR12547">
    <property type="entry name" value="CCCH ZINC FINGER/TIS11-RELATED"/>
    <property type="match status" value="1"/>
</dbReference>
<feature type="compositionally biased region" description="Basic and acidic residues" evidence="6">
    <location>
        <begin position="1278"/>
        <end position="1289"/>
    </location>
</feature>
<feature type="compositionally biased region" description="Low complexity" evidence="6">
    <location>
        <begin position="379"/>
        <end position="389"/>
    </location>
</feature>
<gene>
    <name evidence="8" type="ORF">BN1204_008140</name>
</gene>
<dbReference type="Gene3D" id="4.10.1000.10">
    <property type="entry name" value="Zinc finger, CCCH-type"/>
    <property type="match status" value="2"/>
</dbReference>
<evidence type="ECO:0000256" key="1">
    <source>
        <dbReference type="ARBA" id="ARBA00022723"/>
    </source>
</evidence>
<evidence type="ECO:0000313" key="8">
    <source>
        <dbReference type="EMBL" id="CEL64949.1"/>
    </source>
</evidence>
<feature type="region of interest" description="Disordered" evidence="6">
    <location>
        <begin position="662"/>
        <end position="720"/>
    </location>
</feature>
<evidence type="ECO:0000256" key="2">
    <source>
        <dbReference type="ARBA" id="ARBA00022737"/>
    </source>
</evidence>
<feature type="compositionally biased region" description="Polar residues" evidence="6">
    <location>
        <begin position="1240"/>
        <end position="1249"/>
    </location>
</feature>
<evidence type="ECO:0000256" key="5">
    <source>
        <dbReference type="PROSITE-ProRule" id="PRU00723"/>
    </source>
</evidence>
<feature type="compositionally biased region" description="Polar residues" evidence="6">
    <location>
        <begin position="368"/>
        <end position="378"/>
    </location>
</feature>
<proteinExistence type="predicted"/>
<keyword evidence="1 5" id="KW-0479">Metal-binding</keyword>
<dbReference type="EMBL" id="LN714477">
    <property type="protein sequence ID" value="CEL64949.1"/>
    <property type="molecule type" value="Genomic_DNA"/>
</dbReference>
<dbReference type="PANTHER" id="PTHR12547:SF18">
    <property type="entry name" value="PROTEIN TIS11"/>
    <property type="match status" value="1"/>
</dbReference>
<feature type="zinc finger region" description="C3H1-type" evidence="5">
    <location>
        <begin position="229"/>
        <end position="256"/>
    </location>
</feature>
<feature type="compositionally biased region" description="Low complexity" evidence="6">
    <location>
        <begin position="1340"/>
        <end position="1350"/>
    </location>
</feature>
<dbReference type="Pfam" id="PF00642">
    <property type="entry name" value="zf-CCCH"/>
    <property type="match status" value="2"/>
</dbReference>
<dbReference type="GO" id="GO:0008270">
    <property type="term" value="F:zinc ion binding"/>
    <property type="evidence" value="ECO:0007669"/>
    <property type="project" value="UniProtKB-KW"/>
</dbReference>
<evidence type="ECO:0000256" key="3">
    <source>
        <dbReference type="ARBA" id="ARBA00022771"/>
    </source>
</evidence>